<evidence type="ECO:0000313" key="2">
    <source>
        <dbReference type="Proteomes" id="UP000034150"/>
    </source>
</evidence>
<name>A0A0M2K6U3_9MYCO</name>
<dbReference type="EMBL" id="LAUZ02000016">
    <property type="protein sequence ID" value="KKF02904.1"/>
    <property type="molecule type" value="Genomic_DNA"/>
</dbReference>
<keyword evidence="2" id="KW-1185">Reference proteome</keyword>
<comment type="caution">
    <text evidence="1">The sequence shown here is derived from an EMBL/GenBank/DDBJ whole genome shotgun (WGS) entry which is preliminary data.</text>
</comment>
<dbReference type="PATRIC" id="fig|1807.13.peg.1907"/>
<sequence length="74" mass="7917">MGSMTQIKQPASINSSASTEAVWVLPRPFLPRMAIVLVTLSTGMVKSADKAIRGACVSPRSVSRMFLVTPVDLL</sequence>
<protein>
    <submittedName>
        <fullName evidence="1">Uncharacterized protein</fullName>
    </submittedName>
</protein>
<organism evidence="1 2">
    <name type="scientific">Mycolicibacterium obuense</name>
    <dbReference type="NCBI Taxonomy" id="1807"/>
    <lineage>
        <taxon>Bacteria</taxon>
        <taxon>Bacillati</taxon>
        <taxon>Actinomycetota</taxon>
        <taxon>Actinomycetes</taxon>
        <taxon>Mycobacteriales</taxon>
        <taxon>Mycobacteriaceae</taxon>
        <taxon>Mycolicibacterium</taxon>
    </lineage>
</organism>
<reference evidence="1 2" key="1">
    <citation type="journal article" date="2015" name="Genome Announc.">
        <title>Draft Genome Sequence of Mycobacterium obuense Strain UC1, Isolated from Patient Sputum.</title>
        <authorList>
            <person name="Greninger A.L."/>
            <person name="Cunningham G."/>
            <person name="Hsu E.D."/>
            <person name="Yu J.M."/>
            <person name="Chiu C.Y."/>
            <person name="Miller S."/>
        </authorList>
    </citation>
    <scope>NUCLEOTIDE SEQUENCE [LARGE SCALE GENOMIC DNA]</scope>
    <source>
        <strain evidence="1 2">UC1</strain>
    </source>
</reference>
<gene>
    <name evidence="1" type="ORF">WN67_05930</name>
</gene>
<accession>A0A0M2K6U3</accession>
<dbReference type="AlphaFoldDB" id="A0A0M2K6U3"/>
<proteinExistence type="predicted"/>
<evidence type="ECO:0000313" key="1">
    <source>
        <dbReference type="EMBL" id="KKF02904.1"/>
    </source>
</evidence>
<dbReference type="Proteomes" id="UP000034150">
    <property type="component" value="Unassembled WGS sequence"/>
</dbReference>